<sequence>MESYTCVSPPPDIAGVERRRCDYCSSSLAVLHCRADSALLCLPCDRLVHSANALSRRHSRSPLCTSCFSNPASSRHVSSSPHSTSSHHFLCSDCDVASDSDPSPVKFEIECFSGCPSSFELARSWGIDICLSDPGLDADPDPIWSELDYSSFLTVDPVLRELYVPSDPPPMDPCNRRRMEKSLEMKDDLVSQLMEMGKREDDNNTSKALGPDTPCQSGGGGGKVGAQEDDTWQVDYASLLKSGPPLEVGEDEEGGDGLVWNSAISRGATAEFGATQIWDFNLGKSRDHKEQSLLEMGYNTNNGGFTIKSYNEILKDNCFAAAISDSGNVYETGGPVGNDDVLSSNTRHLATRSLNTTKAVTGKRKSNSSHPAVDGPTTSETQIPGVIGQFGSLIDPAVKQISFVEHQQNLVRGETVKQFAKLDSEATAQNRGNAMQRYREKRKNRRYEKHIRYESRKLRADTRKRFKGRFVKSTDFQGAGNAA</sequence>
<dbReference type="CDD" id="cd19821">
    <property type="entry name" value="Bbox1_BBX-like"/>
    <property type="match status" value="1"/>
</dbReference>
<dbReference type="GO" id="GO:0005634">
    <property type="term" value="C:nucleus"/>
    <property type="evidence" value="ECO:0007669"/>
    <property type="project" value="UniProtKB-SubCell"/>
</dbReference>
<evidence type="ECO:0000256" key="10">
    <source>
        <dbReference type="SAM" id="MobiDB-lite"/>
    </source>
</evidence>
<reference evidence="13" key="1">
    <citation type="journal article" date="2022" name="Cell">
        <title>Repeat-based holocentromeres influence genome architecture and karyotype evolution.</title>
        <authorList>
            <person name="Hofstatter P.G."/>
            <person name="Thangavel G."/>
            <person name="Lux T."/>
            <person name="Neumann P."/>
            <person name="Vondrak T."/>
            <person name="Novak P."/>
            <person name="Zhang M."/>
            <person name="Costa L."/>
            <person name="Castellani M."/>
            <person name="Scott A."/>
            <person name="Toegelov H."/>
            <person name="Fuchs J."/>
            <person name="Mata-Sucre Y."/>
            <person name="Dias Y."/>
            <person name="Vanzela A.L.L."/>
            <person name="Huettel B."/>
            <person name="Almeida C.C.S."/>
            <person name="Simkova H."/>
            <person name="Souza G."/>
            <person name="Pedrosa-Harand A."/>
            <person name="Macas J."/>
            <person name="Mayer K.F.X."/>
            <person name="Houben A."/>
            <person name="Marques A."/>
        </authorList>
    </citation>
    <scope>NUCLEOTIDE SEQUENCE</scope>
    <source>
        <strain evidence="13">RhyBre1mFocal</strain>
    </source>
</reference>
<dbReference type="GO" id="GO:0008270">
    <property type="term" value="F:zinc ion binding"/>
    <property type="evidence" value="ECO:0007669"/>
    <property type="project" value="UniProtKB-KW"/>
</dbReference>
<gene>
    <name evidence="13" type="ORF">LUZ63_011783</name>
</gene>
<comment type="caution">
    <text evidence="13">The sequence shown here is derived from an EMBL/GenBank/DDBJ whole genome shotgun (WGS) entry which is preliminary data.</text>
</comment>
<evidence type="ECO:0000256" key="7">
    <source>
        <dbReference type="ARBA" id="ARBA00023242"/>
    </source>
</evidence>
<dbReference type="InterPro" id="IPR049808">
    <property type="entry name" value="CONSTANS-like_Bbox1"/>
</dbReference>
<feature type="domain" description="B box-type" evidence="11">
    <location>
        <begin position="16"/>
        <end position="63"/>
    </location>
</feature>
<protein>
    <submittedName>
        <fullName evidence="13">Uncharacterized protein</fullName>
    </submittedName>
</protein>
<dbReference type="GO" id="GO:0006355">
    <property type="term" value="P:regulation of DNA-templated transcription"/>
    <property type="evidence" value="ECO:0007669"/>
    <property type="project" value="UniProtKB-ARBA"/>
</dbReference>
<keyword evidence="6" id="KW-0862">Zinc</keyword>
<evidence type="ECO:0000256" key="1">
    <source>
        <dbReference type="ARBA" id="ARBA00004123"/>
    </source>
</evidence>
<comment type="subcellular location">
    <subcellularLocation>
        <location evidence="1 9">Nucleus</location>
    </subcellularLocation>
</comment>
<proteinExistence type="inferred from homology"/>
<comment type="similarity">
    <text evidence="2">Belongs to the CONSTANS family.</text>
</comment>
<feature type="region of interest" description="Disordered" evidence="10">
    <location>
        <begin position="198"/>
        <end position="227"/>
    </location>
</feature>
<evidence type="ECO:0000256" key="6">
    <source>
        <dbReference type="ARBA" id="ARBA00022833"/>
    </source>
</evidence>
<dbReference type="PANTHER" id="PTHR31717">
    <property type="entry name" value="ZINC FINGER PROTEIN CONSTANS-LIKE 10"/>
    <property type="match status" value="1"/>
</dbReference>
<evidence type="ECO:0000256" key="3">
    <source>
        <dbReference type="ARBA" id="ARBA00022723"/>
    </source>
</evidence>
<evidence type="ECO:0000256" key="9">
    <source>
        <dbReference type="PROSITE-ProRule" id="PRU00357"/>
    </source>
</evidence>
<dbReference type="InterPro" id="IPR000315">
    <property type="entry name" value="Znf_B-box"/>
</dbReference>
<feature type="region of interest" description="Disordered" evidence="10">
    <location>
        <begin position="357"/>
        <end position="382"/>
    </location>
</feature>
<dbReference type="Pfam" id="PF06203">
    <property type="entry name" value="CCT"/>
    <property type="match status" value="1"/>
</dbReference>
<evidence type="ECO:0000256" key="4">
    <source>
        <dbReference type="ARBA" id="ARBA00022737"/>
    </source>
</evidence>
<dbReference type="PANTHER" id="PTHR31717:SF45">
    <property type="entry name" value="ZINC FINGER PROTEIN CONSTANS-LIKE 14-RELATED"/>
    <property type="match status" value="1"/>
</dbReference>
<dbReference type="InterPro" id="IPR010402">
    <property type="entry name" value="CCT_domain"/>
</dbReference>
<evidence type="ECO:0000313" key="14">
    <source>
        <dbReference type="Proteomes" id="UP001151287"/>
    </source>
</evidence>
<dbReference type="AlphaFoldDB" id="A0A9Q0HRA7"/>
<keyword evidence="7 9" id="KW-0539">Nucleus</keyword>
<evidence type="ECO:0000256" key="5">
    <source>
        <dbReference type="ARBA" id="ARBA00022771"/>
    </source>
</evidence>
<organism evidence="13 14">
    <name type="scientific">Rhynchospora breviuscula</name>
    <dbReference type="NCBI Taxonomy" id="2022672"/>
    <lineage>
        <taxon>Eukaryota</taxon>
        <taxon>Viridiplantae</taxon>
        <taxon>Streptophyta</taxon>
        <taxon>Embryophyta</taxon>
        <taxon>Tracheophyta</taxon>
        <taxon>Spermatophyta</taxon>
        <taxon>Magnoliopsida</taxon>
        <taxon>Liliopsida</taxon>
        <taxon>Poales</taxon>
        <taxon>Cyperaceae</taxon>
        <taxon>Cyperoideae</taxon>
        <taxon>Rhynchosporeae</taxon>
        <taxon>Rhynchospora</taxon>
    </lineage>
</organism>
<keyword evidence="14" id="KW-1185">Reference proteome</keyword>
<dbReference type="PROSITE" id="PS51017">
    <property type="entry name" value="CCT"/>
    <property type="match status" value="1"/>
</dbReference>
<dbReference type="Proteomes" id="UP001151287">
    <property type="component" value="Unassembled WGS sequence"/>
</dbReference>
<evidence type="ECO:0000259" key="11">
    <source>
        <dbReference type="PROSITE" id="PS50119"/>
    </source>
</evidence>
<dbReference type="PROSITE" id="PS50119">
    <property type="entry name" value="ZF_BBOX"/>
    <property type="match status" value="1"/>
</dbReference>
<dbReference type="SMART" id="SM00336">
    <property type="entry name" value="BBOX"/>
    <property type="match status" value="1"/>
</dbReference>
<keyword evidence="5 8" id="KW-0863">Zinc-finger</keyword>
<keyword evidence="3" id="KW-0479">Metal-binding</keyword>
<dbReference type="EMBL" id="JAMQYH010000003">
    <property type="protein sequence ID" value="KAJ1695085.1"/>
    <property type="molecule type" value="Genomic_DNA"/>
</dbReference>
<accession>A0A9Q0HRA7</accession>
<evidence type="ECO:0000256" key="2">
    <source>
        <dbReference type="ARBA" id="ARBA00010024"/>
    </source>
</evidence>
<feature type="domain" description="CCT" evidence="12">
    <location>
        <begin position="431"/>
        <end position="473"/>
    </location>
</feature>
<name>A0A9Q0HRA7_9POAL</name>
<evidence type="ECO:0000256" key="8">
    <source>
        <dbReference type="PROSITE-ProRule" id="PRU00024"/>
    </source>
</evidence>
<evidence type="ECO:0000259" key="12">
    <source>
        <dbReference type="PROSITE" id="PS51017"/>
    </source>
</evidence>
<evidence type="ECO:0000313" key="13">
    <source>
        <dbReference type="EMBL" id="KAJ1695085.1"/>
    </source>
</evidence>
<keyword evidence="4" id="KW-0677">Repeat</keyword>
<dbReference type="OrthoDB" id="153872at2759"/>